<dbReference type="SUPFAM" id="SSF47413">
    <property type="entry name" value="lambda repressor-like DNA-binding domains"/>
    <property type="match status" value="1"/>
</dbReference>
<gene>
    <name evidence="1" type="ORF">EAH89_17175</name>
</gene>
<evidence type="ECO:0000313" key="2">
    <source>
        <dbReference type="Proteomes" id="UP000317078"/>
    </source>
</evidence>
<dbReference type="InterPro" id="IPR010982">
    <property type="entry name" value="Lambda_DNA-bd_dom_sf"/>
</dbReference>
<keyword evidence="2" id="KW-1185">Reference proteome</keyword>
<accession>A0A502FV38</accession>
<protein>
    <recommendedName>
        <fullName evidence="3">CI repressor</fullName>
    </recommendedName>
</protein>
<comment type="caution">
    <text evidence="1">The sequence shown here is derived from an EMBL/GenBank/DDBJ whole genome shotgun (WGS) entry which is preliminary data.</text>
</comment>
<name>A0A502FV38_9PROT</name>
<dbReference type="GO" id="GO:0003677">
    <property type="term" value="F:DNA binding"/>
    <property type="evidence" value="ECO:0007669"/>
    <property type="project" value="InterPro"/>
</dbReference>
<dbReference type="Proteomes" id="UP000317078">
    <property type="component" value="Unassembled WGS sequence"/>
</dbReference>
<dbReference type="Gene3D" id="1.10.260.40">
    <property type="entry name" value="lambda repressor-like DNA-binding domains"/>
    <property type="match status" value="1"/>
</dbReference>
<proteinExistence type="predicted"/>
<evidence type="ECO:0008006" key="3">
    <source>
        <dbReference type="Google" id="ProtNLM"/>
    </source>
</evidence>
<dbReference type="AlphaFoldDB" id="A0A502FV38"/>
<dbReference type="EMBL" id="RCZP01000018">
    <property type="protein sequence ID" value="TPG53250.1"/>
    <property type="molecule type" value="Genomic_DNA"/>
</dbReference>
<evidence type="ECO:0000313" key="1">
    <source>
        <dbReference type="EMBL" id="TPG53250.1"/>
    </source>
</evidence>
<organism evidence="1 2">
    <name type="scientific">Muricoccus nepalensis</name>
    <dbReference type="NCBI Taxonomy" id="1854500"/>
    <lineage>
        <taxon>Bacteria</taxon>
        <taxon>Pseudomonadati</taxon>
        <taxon>Pseudomonadota</taxon>
        <taxon>Alphaproteobacteria</taxon>
        <taxon>Acetobacterales</taxon>
        <taxon>Roseomonadaceae</taxon>
        <taxon>Muricoccus</taxon>
    </lineage>
</organism>
<reference evidence="1 2" key="1">
    <citation type="journal article" date="2019" name="Environ. Microbiol.">
        <title>Species interactions and distinct microbial communities in high Arctic permafrost affected cryosols are associated with the CH4 and CO2 gas fluxes.</title>
        <authorList>
            <person name="Altshuler I."/>
            <person name="Hamel J."/>
            <person name="Turney S."/>
            <person name="Magnuson E."/>
            <person name="Levesque R."/>
            <person name="Greer C."/>
            <person name="Whyte L.G."/>
        </authorList>
    </citation>
    <scope>NUCLEOTIDE SEQUENCE [LARGE SCALE GENOMIC DNA]</scope>
    <source>
        <strain evidence="1 2">S9.3B</strain>
    </source>
</reference>
<sequence>MTGMALLRSRRGAMARVAAALGLSRAAVCMWKEVPARHLPAVVETTGIAAAALRPDLAEMFKPAPVCGAPEVTVPSTEVAA</sequence>